<name>A0A518ILR8_9PLAN</name>
<proteinExistence type="predicted"/>
<evidence type="ECO:0000313" key="1">
    <source>
        <dbReference type="EMBL" id="QDV54038.1"/>
    </source>
</evidence>
<organism evidence="1 2">
    <name type="scientific">Gimesia fumaroli</name>
    <dbReference type="NCBI Taxonomy" id="2527976"/>
    <lineage>
        <taxon>Bacteria</taxon>
        <taxon>Pseudomonadati</taxon>
        <taxon>Planctomycetota</taxon>
        <taxon>Planctomycetia</taxon>
        <taxon>Planctomycetales</taxon>
        <taxon>Planctomycetaceae</taxon>
        <taxon>Gimesia</taxon>
    </lineage>
</organism>
<accession>A0A518ILR8</accession>
<gene>
    <name evidence="1" type="ORF">Enr17x_61210</name>
</gene>
<reference evidence="1 2" key="1">
    <citation type="submission" date="2019-03" db="EMBL/GenBank/DDBJ databases">
        <title>Deep-cultivation of Planctomycetes and their phenomic and genomic characterization uncovers novel biology.</title>
        <authorList>
            <person name="Wiegand S."/>
            <person name="Jogler M."/>
            <person name="Boedeker C."/>
            <person name="Pinto D."/>
            <person name="Vollmers J."/>
            <person name="Rivas-Marin E."/>
            <person name="Kohn T."/>
            <person name="Peeters S.H."/>
            <person name="Heuer A."/>
            <person name="Rast P."/>
            <person name="Oberbeckmann S."/>
            <person name="Bunk B."/>
            <person name="Jeske O."/>
            <person name="Meyerdierks A."/>
            <person name="Storesund J.E."/>
            <person name="Kallscheuer N."/>
            <person name="Luecker S."/>
            <person name="Lage O.M."/>
            <person name="Pohl T."/>
            <person name="Merkel B.J."/>
            <person name="Hornburger P."/>
            <person name="Mueller R.-W."/>
            <person name="Bruemmer F."/>
            <person name="Labrenz M."/>
            <person name="Spormann A.M."/>
            <person name="Op den Camp H."/>
            <person name="Overmann J."/>
            <person name="Amann R."/>
            <person name="Jetten M.S.M."/>
            <person name="Mascher T."/>
            <person name="Medema M.H."/>
            <person name="Devos D.P."/>
            <person name="Kaster A.-K."/>
            <person name="Ovreas L."/>
            <person name="Rohde M."/>
            <person name="Galperin M.Y."/>
            <person name="Jogler C."/>
        </authorList>
    </citation>
    <scope>NUCLEOTIDE SEQUENCE [LARGE SCALE GENOMIC DNA]</scope>
    <source>
        <strain evidence="1 2">Enr17</strain>
    </source>
</reference>
<evidence type="ECO:0000313" key="2">
    <source>
        <dbReference type="Proteomes" id="UP000318313"/>
    </source>
</evidence>
<keyword evidence="2" id="KW-1185">Reference proteome</keyword>
<dbReference type="KEGG" id="gfm:Enr17x_61210"/>
<dbReference type="Proteomes" id="UP000318313">
    <property type="component" value="Chromosome"/>
</dbReference>
<dbReference type="EMBL" id="CP037452">
    <property type="protein sequence ID" value="QDV54038.1"/>
    <property type="molecule type" value="Genomic_DNA"/>
</dbReference>
<protein>
    <submittedName>
        <fullName evidence="1">Uncharacterized protein</fullName>
    </submittedName>
</protein>
<sequence length="63" mass="7353">MLSYLFWRRVLFKEVGLQNSFYEAACFFQEKTLPESNGFEDYSIFSIFKLSTFSTPIPPLSPS</sequence>
<dbReference type="AlphaFoldDB" id="A0A518ILR8"/>